<dbReference type="InterPro" id="IPR011042">
    <property type="entry name" value="6-blade_b-propeller_TolB-like"/>
</dbReference>
<evidence type="ECO:0000259" key="1">
    <source>
        <dbReference type="Pfam" id="PF13448"/>
    </source>
</evidence>
<protein>
    <recommendedName>
        <fullName evidence="1">DUF4114 domain-containing protein</fullName>
    </recommendedName>
</protein>
<name>K9XTZ5_STAC7</name>
<dbReference type="eggNOG" id="COG3391">
    <property type="taxonomic scope" value="Bacteria"/>
</dbReference>
<sequence length="605" mass="66721">MINSNFWTIANESIINPESVYYHPETNEIFVANVVGNEVTKDGQGWLSKISPSGKILKDKWVEGLNAPHGMRAFQGKLWVADIDELVVIDLRSAQIIEKISIPESIYLNDVAIAEDGRVFVSDTITNRIYQVKDGQVTIFAEGKHLESPNGLLIKDNHLFVAGWGNITDTATFATDVPGNIFKLDLTSEEKQVITQSPLGNLDGLEQDLEGNFIVSDYIAGELFVVNPTDKTSYSLISGLEGTADIGLIPDQDLVIVPSLSQSTVTAYQYTPTLSLTQQNPYILQLGGDINRAKLQFQLSSKDVETTNIHELGIFVVDDSEGRINGVLPSQDGYVQAALNRSKTIFSVLPDNFILNPSRIIDNIQGKFLSFYLIENGTTDEVLANPDAYSKVHLNKLPITTIENNQFQINFEDSKSDLALTLGLTKQTLPIGTQVQGQPEGELADLRNLVGQQVQVDVPVIESEAAYKNTVGFYQVENEQGKVIDPITGEALNPGEVGYTQAALRNSQQLGISFTHQEKNIKNVLQGGHLYAPFLIANNTLEQTLASFDSSSDEQKSVYFAYLEANWDKVDHVRLLSDNTWGFEDLAHGGDQDFNDLVIQLSFTV</sequence>
<dbReference type="Proteomes" id="UP000010473">
    <property type="component" value="Chromosome"/>
</dbReference>
<keyword evidence="3" id="KW-1185">Reference proteome</keyword>
<dbReference type="KEGG" id="scs:Sta7437_1570"/>
<dbReference type="HOGENOM" id="CLU_451205_0_0_3"/>
<organism evidence="2 3">
    <name type="scientific">Stanieria cyanosphaera (strain ATCC 29371 / PCC 7437)</name>
    <dbReference type="NCBI Taxonomy" id="111780"/>
    <lineage>
        <taxon>Bacteria</taxon>
        <taxon>Bacillati</taxon>
        <taxon>Cyanobacteriota</taxon>
        <taxon>Cyanophyceae</taxon>
        <taxon>Pleurocapsales</taxon>
        <taxon>Dermocarpellaceae</taxon>
        <taxon>Stanieria</taxon>
    </lineage>
</organism>
<dbReference type="STRING" id="111780.Sta7437_1570"/>
<evidence type="ECO:0000313" key="3">
    <source>
        <dbReference type="Proteomes" id="UP000010473"/>
    </source>
</evidence>
<proteinExistence type="predicted"/>
<dbReference type="Pfam" id="PF13448">
    <property type="entry name" value="DUF4114"/>
    <property type="match status" value="1"/>
</dbReference>
<dbReference type="RefSeq" id="WP_015192808.1">
    <property type="nucleotide sequence ID" value="NC_019748.1"/>
</dbReference>
<feature type="domain" description="DUF4114" evidence="1">
    <location>
        <begin position="526"/>
        <end position="603"/>
    </location>
</feature>
<dbReference type="OrthoDB" id="517984at2"/>
<gene>
    <name evidence="2" type="ordered locus">Sta7437_1570</name>
</gene>
<reference evidence="3" key="1">
    <citation type="journal article" date="2013" name="Proc. Natl. Acad. Sci. U.S.A.">
        <title>Improving the coverage of the cyanobacterial phylum using diversity-driven genome sequencing.</title>
        <authorList>
            <person name="Shih P.M."/>
            <person name="Wu D."/>
            <person name="Latifi A."/>
            <person name="Axen S.D."/>
            <person name="Fewer D.P."/>
            <person name="Talla E."/>
            <person name="Calteau A."/>
            <person name="Cai F."/>
            <person name="Tandeau de Marsac N."/>
            <person name="Rippka R."/>
            <person name="Herdman M."/>
            <person name="Sivonen K."/>
            <person name="Coursin T."/>
            <person name="Laurent T."/>
            <person name="Goodwin L."/>
            <person name="Nolan M."/>
            <person name="Davenport K.W."/>
            <person name="Han C.S."/>
            <person name="Rubin E.M."/>
            <person name="Eisen J.A."/>
            <person name="Woyke T."/>
            <person name="Gugger M."/>
            <person name="Kerfeld C.A."/>
        </authorList>
    </citation>
    <scope>NUCLEOTIDE SEQUENCE [LARGE SCALE GENOMIC DNA]</scope>
    <source>
        <strain evidence="3">ATCC 29371 / PCC 7437</strain>
    </source>
</reference>
<dbReference type="InterPro" id="IPR025193">
    <property type="entry name" value="DUF4114"/>
</dbReference>
<dbReference type="EMBL" id="CP003653">
    <property type="protein sequence ID" value="AFZ35137.1"/>
    <property type="molecule type" value="Genomic_DNA"/>
</dbReference>
<accession>K9XTZ5</accession>
<dbReference type="SUPFAM" id="SSF63829">
    <property type="entry name" value="Calcium-dependent phosphotriesterase"/>
    <property type="match status" value="1"/>
</dbReference>
<evidence type="ECO:0000313" key="2">
    <source>
        <dbReference type="EMBL" id="AFZ35137.1"/>
    </source>
</evidence>
<dbReference type="Gene3D" id="2.120.10.30">
    <property type="entry name" value="TolB, C-terminal domain"/>
    <property type="match status" value="1"/>
</dbReference>
<dbReference type="AlphaFoldDB" id="K9XTZ5"/>